<comment type="caution">
    <text evidence="9">The sequence shown here is derived from an EMBL/GenBank/DDBJ whole genome shotgun (WGS) entry which is preliminary data.</text>
</comment>
<dbReference type="Pfam" id="PF03106">
    <property type="entry name" value="WRKY"/>
    <property type="match status" value="1"/>
</dbReference>
<keyword evidence="3" id="KW-0238">DNA-binding</keyword>
<comment type="subcellular location">
    <subcellularLocation>
        <location evidence="1">Nucleus</location>
    </subcellularLocation>
</comment>
<evidence type="ECO:0000256" key="3">
    <source>
        <dbReference type="ARBA" id="ARBA00023125"/>
    </source>
</evidence>
<dbReference type="SUPFAM" id="SSF118290">
    <property type="entry name" value="WRKY DNA-binding domain"/>
    <property type="match status" value="1"/>
</dbReference>
<dbReference type="PANTHER" id="PTHR32096:SF155">
    <property type="entry name" value="WRKY TRANSCRIPTION FACTOR 22-LIKE"/>
    <property type="match status" value="1"/>
</dbReference>
<keyword evidence="10" id="KW-1185">Reference proteome</keyword>
<accession>A0AAE1T2C8</accession>
<feature type="compositionally biased region" description="Acidic residues" evidence="7">
    <location>
        <begin position="408"/>
        <end position="418"/>
    </location>
</feature>
<dbReference type="PROSITE" id="PS50811">
    <property type="entry name" value="WRKY"/>
    <property type="match status" value="1"/>
</dbReference>
<evidence type="ECO:0000256" key="7">
    <source>
        <dbReference type="SAM" id="MobiDB-lite"/>
    </source>
</evidence>
<dbReference type="GO" id="GO:0003700">
    <property type="term" value="F:DNA-binding transcription factor activity"/>
    <property type="evidence" value="ECO:0007669"/>
    <property type="project" value="InterPro"/>
</dbReference>
<evidence type="ECO:0000256" key="5">
    <source>
        <dbReference type="ARBA" id="ARBA00023242"/>
    </source>
</evidence>
<feature type="region of interest" description="Disordered" evidence="7">
    <location>
        <begin position="224"/>
        <end position="281"/>
    </location>
</feature>
<dbReference type="SMART" id="SM00774">
    <property type="entry name" value="WRKY"/>
    <property type="match status" value="1"/>
</dbReference>
<evidence type="ECO:0000259" key="8">
    <source>
        <dbReference type="PROSITE" id="PS50811"/>
    </source>
</evidence>
<keyword evidence="4" id="KW-0804">Transcription</keyword>
<dbReference type="EMBL" id="JAVYJV010000001">
    <property type="protein sequence ID" value="KAK4379296.1"/>
    <property type="molecule type" value="Genomic_DNA"/>
</dbReference>
<evidence type="ECO:0000256" key="4">
    <source>
        <dbReference type="ARBA" id="ARBA00023163"/>
    </source>
</evidence>
<evidence type="ECO:0000256" key="1">
    <source>
        <dbReference type="ARBA" id="ARBA00004123"/>
    </source>
</evidence>
<sequence length="517" mass="57796">MQYLENIDDWRIPPSYAKKEKVRFDSSINYQRDIWKIIFFLTIFEFAPRSTPFGGSAPYQGFFHTQRPNSRPLVKGGTTPSTGPYSLVVVSQLVDYVNSHLVGEVNSQKRETNNMEEDWDLHAVVRGCAASFTTASSTTTTSTTTTSLCSLQPRQDDNLFSFQDPFVSRFDNPTSDFEELHNLYKPFFPKSQPQQIPLSPQHNIPISPLSVLGGLQDLSPQQTLKEYQHQQHIHQLNSTRLTQPKQSLSVNGSTTSTINASSHGASHTQSPRPKRRKNQLKKVCQVPAEGLSSDMWSWRKYGQKPIKGSPYPRGYYRCSTSKGCLARKQVERNRSDPSMFIVTYTAEHNHPMPTHRNSLAGSTRQKPANSETCTASDSNKPTTSSPVSSPAFQSPVTEKQESSREEKEDIFEDDDDEFGSSNMGLDNMEPADDDFFEGLDEFAAQATGDCFSDNSPVSMQLPWLSNNATTTAAGSVNILDVKVHRRNMGKSIWVRDICSGKHSICSSSSIFAELQTS</sequence>
<proteinExistence type="inferred from homology"/>
<dbReference type="GO" id="GO:0000976">
    <property type="term" value="F:transcription cis-regulatory region binding"/>
    <property type="evidence" value="ECO:0007669"/>
    <property type="project" value="TreeGrafter"/>
</dbReference>
<protein>
    <recommendedName>
        <fullName evidence="8">WRKY domain-containing protein</fullName>
    </recommendedName>
</protein>
<dbReference type="Gene3D" id="2.20.25.80">
    <property type="entry name" value="WRKY domain"/>
    <property type="match status" value="1"/>
</dbReference>
<dbReference type="GO" id="GO:0005634">
    <property type="term" value="C:nucleus"/>
    <property type="evidence" value="ECO:0007669"/>
    <property type="project" value="UniProtKB-SubCell"/>
</dbReference>
<dbReference type="InterPro" id="IPR044810">
    <property type="entry name" value="WRKY_plant"/>
</dbReference>
<evidence type="ECO:0000313" key="10">
    <source>
        <dbReference type="Proteomes" id="UP001291623"/>
    </source>
</evidence>
<dbReference type="FunFam" id="2.20.25.80:FF:000007">
    <property type="entry name" value="WRKY transcription factor 22"/>
    <property type="match status" value="1"/>
</dbReference>
<dbReference type="AlphaFoldDB" id="A0AAE1T2C8"/>
<dbReference type="InterPro" id="IPR003657">
    <property type="entry name" value="WRKY_dom"/>
</dbReference>
<keyword evidence="2" id="KW-0805">Transcription regulation</keyword>
<dbReference type="PANTHER" id="PTHR32096">
    <property type="entry name" value="WRKY TRANSCRIPTION FACTOR 30-RELATED-RELATED"/>
    <property type="match status" value="1"/>
</dbReference>
<feature type="compositionally biased region" description="Basic and acidic residues" evidence="7">
    <location>
        <begin position="398"/>
        <end position="407"/>
    </location>
</feature>
<feature type="domain" description="WRKY" evidence="8">
    <location>
        <begin position="287"/>
        <end position="353"/>
    </location>
</feature>
<evidence type="ECO:0000256" key="2">
    <source>
        <dbReference type="ARBA" id="ARBA00023015"/>
    </source>
</evidence>
<feature type="region of interest" description="Disordered" evidence="7">
    <location>
        <begin position="346"/>
        <end position="425"/>
    </location>
</feature>
<feature type="compositionally biased region" description="Polar residues" evidence="7">
    <location>
        <begin position="233"/>
        <end position="271"/>
    </location>
</feature>
<gene>
    <name evidence="9" type="ORF">RND71_001158</name>
</gene>
<evidence type="ECO:0000313" key="9">
    <source>
        <dbReference type="EMBL" id="KAK4379296.1"/>
    </source>
</evidence>
<dbReference type="Proteomes" id="UP001291623">
    <property type="component" value="Unassembled WGS sequence"/>
</dbReference>
<organism evidence="9 10">
    <name type="scientific">Anisodus tanguticus</name>
    <dbReference type="NCBI Taxonomy" id="243964"/>
    <lineage>
        <taxon>Eukaryota</taxon>
        <taxon>Viridiplantae</taxon>
        <taxon>Streptophyta</taxon>
        <taxon>Embryophyta</taxon>
        <taxon>Tracheophyta</taxon>
        <taxon>Spermatophyta</taxon>
        <taxon>Magnoliopsida</taxon>
        <taxon>eudicotyledons</taxon>
        <taxon>Gunneridae</taxon>
        <taxon>Pentapetalae</taxon>
        <taxon>asterids</taxon>
        <taxon>lamiids</taxon>
        <taxon>Solanales</taxon>
        <taxon>Solanaceae</taxon>
        <taxon>Solanoideae</taxon>
        <taxon>Hyoscyameae</taxon>
        <taxon>Anisodus</taxon>
    </lineage>
</organism>
<feature type="compositionally biased region" description="Polar residues" evidence="7">
    <location>
        <begin position="355"/>
        <end position="397"/>
    </location>
</feature>
<reference evidence="9" key="1">
    <citation type="submission" date="2023-12" db="EMBL/GenBank/DDBJ databases">
        <title>Genome assembly of Anisodus tanguticus.</title>
        <authorList>
            <person name="Wang Y.-J."/>
        </authorList>
    </citation>
    <scope>NUCLEOTIDE SEQUENCE</scope>
    <source>
        <strain evidence="9">KB-2021</strain>
        <tissue evidence="9">Leaf</tissue>
    </source>
</reference>
<dbReference type="InterPro" id="IPR036576">
    <property type="entry name" value="WRKY_dom_sf"/>
</dbReference>
<keyword evidence="5" id="KW-0539">Nucleus</keyword>
<name>A0AAE1T2C8_9SOLA</name>
<evidence type="ECO:0000256" key="6">
    <source>
        <dbReference type="ARBA" id="ARBA00060761"/>
    </source>
</evidence>
<comment type="similarity">
    <text evidence="6">Belongs to the WRKY group II-e family.</text>
</comment>